<keyword evidence="3" id="KW-0378">Hydrolase</keyword>
<keyword evidence="3" id="KW-0482">Metalloprotease</keyword>
<proteinExistence type="predicted"/>
<keyword evidence="1" id="KW-0472">Membrane</keyword>
<feature type="transmembrane region" description="Helical" evidence="1">
    <location>
        <begin position="82"/>
        <end position="101"/>
    </location>
</feature>
<dbReference type="Pfam" id="PF02517">
    <property type="entry name" value="Rce1-like"/>
    <property type="match status" value="1"/>
</dbReference>
<comment type="caution">
    <text evidence="3">The sequence shown here is derived from an EMBL/GenBank/DDBJ whole genome shotgun (WGS) entry which is preliminary data.</text>
</comment>
<reference evidence="3 4" key="1">
    <citation type="submission" date="2022-01" db="EMBL/GenBank/DDBJ databases">
        <title>Collection of gut derived symbiotic bacterial strains cultured from healthy donors.</title>
        <authorList>
            <person name="Lin H."/>
            <person name="Kohout C."/>
            <person name="Waligurski E."/>
            <person name="Pamer E.G."/>
        </authorList>
    </citation>
    <scope>NUCLEOTIDE SEQUENCE [LARGE SCALE GENOMIC DNA]</scope>
    <source>
        <strain evidence="3 4">DFI.7.58</strain>
    </source>
</reference>
<keyword evidence="4" id="KW-1185">Reference proteome</keyword>
<dbReference type="InterPro" id="IPR003675">
    <property type="entry name" value="Rce1/LyrA-like_dom"/>
</dbReference>
<dbReference type="RefSeq" id="WP_237967095.1">
    <property type="nucleotide sequence ID" value="NZ_JAKNHQ010000020.1"/>
</dbReference>
<dbReference type="EMBL" id="JAKNHQ010000020">
    <property type="protein sequence ID" value="MCG4611666.1"/>
    <property type="molecule type" value="Genomic_DNA"/>
</dbReference>
<keyword evidence="1" id="KW-0812">Transmembrane</keyword>
<dbReference type="PANTHER" id="PTHR39430">
    <property type="entry name" value="MEMBRANE-ASSOCIATED PROTEASE-RELATED"/>
    <property type="match status" value="1"/>
</dbReference>
<dbReference type="PANTHER" id="PTHR39430:SF1">
    <property type="entry name" value="PROTEASE"/>
    <property type="match status" value="1"/>
</dbReference>
<feature type="transmembrane region" description="Helical" evidence="1">
    <location>
        <begin position="211"/>
        <end position="237"/>
    </location>
</feature>
<keyword evidence="1" id="KW-1133">Transmembrane helix</keyword>
<evidence type="ECO:0000313" key="4">
    <source>
        <dbReference type="Proteomes" id="UP001298681"/>
    </source>
</evidence>
<gene>
    <name evidence="3" type="ORF">L0P57_12090</name>
</gene>
<evidence type="ECO:0000259" key="2">
    <source>
        <dbReference type="Pfam" id="PF02517"/>
    </source>
</evidence>
<keyword evidence="3" id="KW-0645">Protease</keyword>
<dbReference type="GO" id="GO:0008237">
    <property type="term" value="F:metallopeptidase activity"/>
    <property type="evidence" value="ECO:0007669"/>
    <property type="project" value="UniProtKB-KW"/>
</dbReference>
<protein>
    <submittedName>
        <fullName evidence="3">CPBP family intramembrane metalloprotease</fullName>
    </submittedName>
</protein>
<feature type="transmembrane region" description="Helical" evidence="1">
    <location>
        <begin position="12"/>
        <end position="34"/>
    </location>
</feature>
<organism evidence="3 4">
    <name type="scientific">Anaeromassilibacillus senegalensis</name>
    <dbReference type="NCBI Taxonomy" id="1673717"/>
    <lineage>
        <taxon>Bacteria</taxon>
        <taxon>Bacillati</taxon>
        <taxon>Bacillota</taxon>
        <taxon>Clostridia</taxon>
        <taxon>Eubacteriales</taxon>
        <taxon>Acutalibacteraceae</taxon>
        <taxon>Anaeromassilibacillus</taxon>
    </lineage>
</organism>
<feature type="transmembrane region" description="Helical" evidence="1">
    <location>
        <begin position="177"/>
        <end position="199"/>
    </location>
</feature>
<accession>A0ABS9MLG6</accession>
<dbReference type="Proteomes" id="UP001298681">
    <property type="component" value="Unassembled WGS sequence"/>
</dbReference>
<feature type="domain" description="CAAX prenyl protease 2/Lysostaphin resistance protein A-like" evidence="2">
    <location>
        <begin position="123"/>
        <end position="211"/>
    </location>
</feature>
<sequence length="251" mass="27970">MYGPIYVRRYLLNLAWLAVMIGLAVGLFGTAALLLAGRFFAAYGDLLFLAAVLLPVLVCLLGFEKKPLRAVGLTVRRCDPGYFFFGMLWAAIGFLGILWVASLLTGQNDAWIALLQGASIPRLAHYLIVGFCEELLFRGYLFQNLFCEWPFWRRSLLSAAVYLLPHSLCAGGNDFPALLFVCLFGLLANYLTYCTGSIWMCIGFHGMWNLLAATCFCCPETLEIAAPLFLLLSFPLLRGLFHRRGRRAQAS</sequence>
<name>A0ABS9MLG6_9FIRM</name>
<evidence type="ECO:0000256" key="1">
    <source>
        <dbReference type="SAM" id="Phobius"/>
    </source>
</evidence>
<evidence type="ECO:0000313" key="3">
    <source>
        <dbReference type="EMBL" id="MCG4611666.1"/>
    </source>
</evidence>
<feature type="transmembrane region" description="Helical" evidence="1">
    <location>
        <begin position="40"/>
        <end position="61"/>
    </location>
</feature>